<dbReference type="HOGENOM" id="CLU_3056910_0_0_2"/>
<reference evidence="2 3" key="1">
    <citation type="journal article" date="2010" name="Appl. Environ. Microbiol.">
        <title>The genome sequence of the crenarchaeon Acidilobus saccharovorans supports a new order, Acidilobales, and suggests an important ecological role in terrestrial acidic hot springs.</title>
        <authorList>
            <person name="Mardanov A.V."/>
            <person name="Svetlitchnyi V.A."/>
            <person name="Beletsky A.V."/>
            <person name="Prokofeva M.I."/>
            <person name="Bonch-Osmolovskaya E.A."/>
            <person name="Ravin N.V."/>
            <person name="Skryabin K.G."/>
        </authorList>
    </citation>
    <scope>NUCLEOTIDE SEQUENCE [LARGE SCALE GENOMIC DNA]</scope>
    <source>
        <strain evidence="3">DSM 16705 / JCM 18335 / VKM B-2471 / 345-15</strain>
    </source>
</reference>
<dbReference type="AlphaFoldDB" id="D9Q1P2"/>
<gene>
    <name evidence="2" type="ordered locus">ASAC_0824</name>
</gene>
<evidence type="ECO:0000313" key="3">
    <source>
        <dbReference type="Proteomes" id="UP000000346"/>
    </source>
</evidence>
<protein>
    <submittedName>
        <fullName evidence="2">Uncharacterized protein</fullName>
    </submittedName>
</protein>
<keyword evidence="1" id="KW-0812">Transmembrane</keyword>
<evidence type="ECO:0000313" key="2">
    <source>
        <dbReference type="EMBL" id="ADL19230.1"/>
    </source>
</evidence>
<feature type="transmembrane region" description="Helical" evidence="1">
    <location>
        <begin position="6"/>
        <end position="28"/>
    </location>
</feature>
<organism evidence="2 3">
    <name type="scientific">Acidilobus saccharovorans (strain DSM 16705 / JCM 18335 / VKM B-2471 / 345-15)</name>
    <dbReference type="NCBI Taxonomy" id="666510"/>
    <lineage>
        <taxon>Archaea</taxon>
        <taxon>Thermoproteota</taxon>
        <taxon>Thermoprotei</taxon>
        <taxon>Acidilobales</taxon>
        <taxon>Acidilobaceae</taxon>
        <taxon>Acidilobus</taxon>
    </lineage>
</organism>
<dbReference type="EMBL" id="CP001742">
    <property type="protein sequence ID" value="ADL19230.1"/>
    <property type="molecule type" value="Genomic_DNA"/>
</dbReference>
<keyword evidence="1" id="KW-0472">Membrane</keyword>
<keyword evidence="1" id="KW-1133">Transmembrane helix</keyword>
<proteinExistence type="predicted"/>
<sequence>MKAARTFLRASITYTAVVVSYLVFNFYANMYTRKYRVILHIQQLSVINGLHGG</sequence>
<evidence type="ECO:0000256" key="1">
    <source>
        <dbReference type="SAM" id="Phobius"/>
    </source>
</evidence>
<dbReference type="Proteomes" id="UP000000346">
    <property type="component" value="Chromosome"/>
</dbReference>
<name>D9Q1P2_ACIS3</name>
<accession>D9Q1P2</accession>
<dbReference type="InParanoid" id="D9Q1P2"/>
<keyword evidence="3" id="KW-1185">Reference proteome</keyword>
<dbReference type="KEGG" id="asc:ASAC_0824"/>